<dbReference type="PROSITE" id="PS51257">
    <property type="entry name" value="PROKAR_LIPOPROTEIN"/>
    <property type="match status" value="1"/>
</dbReference>
<feature type="chain" id="PRO_5026358514" evidence="1">
    <location>
        <begin position="21"/>
        <end position="264"/>
    </location>
</feature>
<comment type="caution">
    <text evidence="2">The sequence shown here is derived from an EMBL/GenBank/DDBJ whole genome shotgun (WGS) entry which is preliminary data.</text>
</comment>
<evidence type="ECO:0000313" key="2">
    <source>
        <dbReference type="EMBL" id="EBW6611116.1"/>
    </source>
</evidence>
<dbReference type="EMBL" id="AAHIXF010000019">
    <property type="protein sequence ID" value="EBW6611116.1"/>
    <property type="molecule type" value="Genomic_DNA"/>
</dbReference>
<gene>
    <name evidence="2" type="ORF">DP785_20070</name>
</gene>
<dbReference type="AlphaFoldDB" id="A0A5W3IP28"/>
<proteinExistence type="predicted"/>
<keyword evidence="1" id="KW-0732">Signal</keyword>
<feature type="signal peptide" evidence="1">
    <location>
        <begin position="1"/>
        <end position="20"/>
    </location>
</feature>
<sequence length="264" mass="29653">MKIINFIVGLSIAFSCASMAESKNELPNWLNVSKQDYNTVRSFFLSGFAAKAMSGDINPESPDTIIDDFNSNELAAEKKWSGVKNIYGEIRGVKSQGGEPIVELFSTEDKTSPFNFIKLKFLDSKKESLLTLRKGQWIYATCVGVEYSLTPTFNNCSPSVEILDAALSYSGEYLFPSFEKFKPTKLRMKNIISSDDELGMANFAGYVVISDISKDPNLMKKIKECTPWKPECMPLVIETLKHTPNIMSKHEQEGRAFFEEVLKS</sequence>
<evidence type="ECO:0000256" key="1">
    <source>
        <dbReference type="SAM" id="SignalP"/>
    </source>
</evidence>
<reference evidence="2" key="1">
    <citation type="submission" date="2018-06" db="EMBL/GenBank/DDBJ databases">
        <authorList>
            <person name="Ashton P.M."/>
            <person name="Dallman T."/>
            <person name="Nair S."/>
            <person name="De Pinna E."/>
            <person name="Peters T."/>
            <person name="Grant K."/>
        </authorList>
    </citation>
    <scope>NUCLEOTIDE SEQUENCE</scope>
    <source>
        <strain evidence="2">246187</strain>
    </source>
</reference>
<organism evidence="2">
    <name type="scientific">Salmonella muenchen</name>
    <dbReference type="NCBI Taxonomy" id="596"/>
    <lineage>
        <taxon>Bacteria</taxon>
        <taxon>Pseudomonadati</taxon>
        <taxon>Pseudomonadota</taxon>
        <taxon>Gammaproteobacteria</taxon>
        <taxon>Enterobacterales</taxon>
        <taxon>Enterobacteriaceae</taxon>
        <taxon>Salmonella</taxon>
    </lineage>
</organism>
<name>A0A5W3IP28_SALMU</name>
<protein>
    <submittedName>
        <fullName evidence="2">Uncharacterized protein</fullName>
    </submittedName>
</protein>
<accession>A0A5W3IP28</accession>